<evidence type="ECO:0000256" key="1">
    <source>
        <dbReference type="SAM" id="MobiDB-lite"/>
    </source>
</evidence>
<organism evidence="2 3">
    <name type="scientific">Portunus trituberculatus</name>
    <name type="common">Swimming crab</name>
    <name type="synonym">Neptunus trituberculatus</name>
    <dbReference type="NCBI Taxonomy" id="210409"/>
    <lineage>
        <taxon>Eukaryota</taxon>
        <taxon>Metazoa</taxon>
        <taxon>Ecdysozoa</taxon>
        <taxon>Arthropoda</taxon>
        <taxon>Crustacea</taxon>
        <taxon>Multicrustacea</taxon>
        <taxon>Malacostraca</taxon>
        <taxon>Eumalacostraca</taxon>
        <taxon>Eucarida</taxon>
        <taxon>Decapoda</taxon>
        <taxon>Pleocyemata</taxon>
        <taxon>Brachyura</taxon>
        <taxon>Eubrachyura</taxon>
        <taxon>Portunoidea</taxon>
        <taxon>Portunidae</taxon>
        <taxon>Portuninae</taxon>
        <taxon>Portunus</taxon>
    </lineage>
</organism>
<feature type="region of interest" description="Disordered" evidence="1">
    <location>
        <begin position="142"/>
        <end position="185"/>
    </location>
</feature>
<feature type="region of interest" description="Disordered" evidence="1">
    <location>
        <begin position="67"/>
        <end position="96"/>
    </location>
</feature>
<feature type="region of interest" description="Disordered" evidence="1">
    <location>
        <begin position="11"/>
        <end position="39"/>
    </location>
</feature>
<name>A0A5B7JPY9_PORTR</name>
<protein>
    <submittedName>
        <fullName evidence="2">Uncharacterized protein</fullName>
    </submittedName>
</protein>
<comment type="caution">
    <text evidence="2">The sequence shown here is derived from an EMBL/GenBank/DDBJ whole genome shotgun (WGS) entry which is preliminary data.</text>
</comment>
<feature type="compositionally biased region" description="Basic residues" evidence="1">
    <location>
        <begin position="160"/>
        <end position="172"/>
    </location>
</feature>
<sequence>MHYLLLGRFHMSPPPRLTNARTSQFNGSTTPQHHSTTPPHCTITLLSRLHCTATVSSPLSRSANKIRFSGRDTPTTTTTKLLPSRDDCDSAGSSKLRGSWSERAKRLRIQAFLATRYSQPDGGAAQATQHPPLAKTCLTAGQHTAGRAPPPATSTALRSTYHHHHQHHHHKNNFTATTVHQQHQP</sequence>
<gene>
    <name evidence="2" type="ORF">E2C01_090385</name>
</gene>
<dbReference type="Proteomes" id="UP000324222">
    <property type="component" value="Unassembled WGS sequence"/>
</dbReference>
<feature type="compositionally biased region" description="Polar residues" evidence="1">
    <location>
        <begin position="19"/>
        <end position="28"/>
    </location>
</feature>
<evidence type="ECO:0000313" key="2">
    <source>
        <dbReference type="EMBL" id="MPC95187.1"/>
    </source>
</evidence>
<feature type="compositionally biased region" description="Low complexity" evidence="1">
    <location>
        <begin position="29"/>
        <end position="39"/>
    </location>
</feature>
<reference evidence="2 3" key="1">
    <citation type="submission" date="2019-05" db="EMBL/GenBank/DDBJ databases">
        <title>Another draft genome of Portunus trituberculatus and its Hox gene families provides insights of decapod evolution.</title>
        <authorList>
            <person name="Jeong J.-H."/>
            <person name="Song I."/>
            <person name="Kim S."/>
            <person name="Choi T."/>
            <person name="Kim D."/>
            <person name="Ryu S."/>
            <person name="Kim W."/>
        </authorList>
    </citation>
    <scope>NUCLEOTIDE SEQUENCE [LARGE SCALE GENOMIC DNA]</scope>
    <source>
        <tissue evidence="2">Muscle</tissue>
    </source>
</reference>
<keyword evidence="3" id="KW-1185">Reference proteome</keyword>
<feature type="compositionally biased region" description="Polar residues" evidence="1">
    <location>
        <begin position="173"/>
        <end position="185"/>
    </location>
</feature>
<accession>A0A5B7JPY9</accession>
<dbReference type="EMBL" id="VSRR010101263">
    <property type="protein sequence ID" value="MPC95187.1"/>
    <property type="molecule type" value="Genomic_DNA"/>
</dbReference>
<dbReference type="AlphaFoldDB" id="A0A5B7JPY9"/>
<proteinExistence type="predicted"/>
<evidence type="ECO:0000313" key="3">
    <source>
        <dbReference type="Proteomes" id="UP000324222"/>
    </source>
</evidence>